<comment type="caution">
    <text evidence="2">The sequence shown here is derived from an EMBL/GenBank/DDBJ whole genome shotgun (WGS) entry which is preliminary data.</text>
</comment>
<evidence type="ECO:0000256" key="1">
    <source>
        <dbReference type="SAM" id="MobiDB-lite"/>
    </source>
</evidence>
<dbReference type="EMBL" id="JAUUCC010000017">
    <property type="protein sequence ID" value="MEE2050640.1"/>
    <property type="molecule type" value="Genomic_DNA"/>
</dbReference>
<feature type="region of interest" description="Disordered" evidence="1">
    <location>
        <begin position="1"/>
        <end position="20"/>
    </location>
</feature>
<sequence length="698" mass="74298">MGSSGKTTHANYATAPTHPAAFEEIAAEDGQEAWGEDITEIISLDHQPSLSDDTPIEALAGAALHNQEQQEDGAGDVSSEQAASQDVPETSPDAAMPIPETPPEGTAAGVPVLVGGADLQDSAATLISYHSTDDAGPREVLLTTLNEGAEAKLMDALALSGEKLIPVQVEEEVNGRLPIDEDKQLYELSSKAAISINSRLKKGEPIPPHTLDYLTTAKSAVQEVLDDPGSTQDELTMAGTYKQWLDGMQHRIDTAGQVPYDQGGKVPKINPYEHTGTALVTKMMPAPAEAAQGQLAATVRDASRIKASIDTTTGTTSWDGTSRSKANGKEYAVDLGEGYTAVYRPYAANSEGQGEYSLRGQLEIHAPQGAGHGQDLVKRLGDLHLVNRAMTTKEAEWTYLVNNIDAQGLEGKPAVKEALGKAAHMEELQLQELFHSNAHQAVGMDAEQLSGLAKQWQIEAAASCLPKKVRLVREAVATSTGFTNGSDLAASPGYDPTPKPTGGWLTWSRFDLGNNKAAMAQAWKGKSLTHSINQGKLAAILSTGVLASTERRATMGISSGLGMSEGADKYTGGASSVFMRVRNSTNVKTGPQLVWDDPLKVVDNSSLYGYNSDHFGAINPDHHHYSTTKMSKDPFKIAGFNPVGQNEVMVRHGLDLLGEHAPSRILCSTAKERTQVLKVLKAKGINHLGGKPIDQVLQ</sequence>
<dbReference type="Proteomes" id="UP001348641">
    <property type="component" value="Unassembled WGS sequence"/>
</dbReference>
<evidence type="ECO:0000313" key="2">
    <source>
        <dbReference type="EMBL" id="MEE2050640.1"/>
    </source>
</evidence>
<proteinExistence type="predicted"/>
<protein>
    <submittedName>
        <fullName evidence="2">Uncharacterized protein</fullName>
    </submittedName>
</protein>
<dbReference type="RefSeq" id="WP_330157837.1">
    <property type="nucleotide sequence ID" value="NZ_BAAAJA010000005.1"/>
</dbReference>
<feature type="compositionally biased region" description="Polar residues" evidence="1">
    <location>
        <begin position="1"/>
        <end position="11"/>
    </location>
</feature>
<feature type="region of interest" description="Disordered" evidence="1">
    <location>
        <begin position="67"/>
        <end position="109"/>
    </location>
</feature>
<feature type="compositionally biased region" description="Polar residues" evidence="1">
    <location>
        <begin position="78"/>
        <end position="88"/>
    </location>
</feature>
<gene>
    <name evidence="2" type="ORF">Q8A49_09030</name>
</gene>
<accession>A0ABU7KMW9</accession>
<organism evidence="2 3">
    <name type="scientific">Nocardiopsis tropica</name>
    <dbReference type="NCBI Taxonomy" id="109330"/>
    <lineage>
        <taxon>Bacteria</taxon>
        <taxon>Bacillati</taxon>
        <taxon>Actinomycetota</taxon>
        <taxon>Actinomycetes</taxon>
        <taxon>Streptosporangiales</taxon>
        <taxon>Nocardiopsidaceae</taxon>
        <taxon>Nocardiopsis</taxon>
    </lineage>
</organism>
<name>A0ABU7KMW9_9ACTN</name>
<evidence type="ECO:0000313" key="3">
    <source>
        <dbReference type="Proteomes" id="UP001348641"/>
    </source>
</evidence>
<reference evidence="2 3" key="1">
    <citation type="submission" date="2023-07" db="EMBL/GenBank/DDBJ databases">
        <authorList>
            <person name="Girao M."/>
            <person name="Carvalho M.F."/>
        </authorList>
    </citation>
    <scope>NUCLEOTIDE SEQUENCE [LARGE SCALE GENOMIC DNA]</scope>
    <source>
        <strain evidence="2 3">66/93</strain>
    </source>
</reference>